<dbReference type="Proteomes" id="UP000234857">
    <property type="component" value="Unassembled WGS sequence"/>
</dbReference>
<proteinExistence type="predicted"/>
<dbReference type="SUPFAM" id="SSF53448">
    <property type="entry name" value="Nucleotide-diphospho-sugar transferases"/>
    <property type="match status" value="1"/>
</dbReference>
<protein>
    <recommendedName>
        <fullName evidence="1">Glycosyltransferase 2-like domain-containing protein</fullName>
    </recommendedName>
</protein>
<dbReference type="Pfam" id="PF00535">
    <property type="entry name" value="Glycos_transf_2"/>
    <property type="match status" value="1"/>
</dbReference>
<comment type="caution">
    <text evidence="2">The sequence shown here is derived from an EMBL/GenBank/DDBJ whole genome shotgun (WGS) entry which is preliminary data.</text>
</comment>
<evidence type="ECO:0000313" key="3">
    <source>
        <dbReference type="Proteomes" id="UP000234857"/>
    </source>
</evidence>
<accession>A0A2N5ZLU2</accession>
<dbReference type="PANTHER" id="PTHR22916:SF64">
    <property type="entry name" value="TRANSFERASE, PUTATIVE-RELATED"/>
    <property type="match status" value="1"/>
</dbReference>
<dbReference type="Gene3D" id="3.90.550.10">
    <property type="entry name" value="Spore Coat Polysaccharide Biosynthesis Protein SpsA, Chain A"/>
    <property type="match status" value="1"/>
</dbReference>
<feature type="domain" description="Glycosyltransferase 2-like" evidence="1">
    <location>
        <begin position="6"/>
        <end position="159"/>
    </location>
</feature>
<sequence>MKDSISVIIPTFKRSFLLKQCLESIIASIESTTEIIVCDDSDDESCKEIVESFEYPDIKYIRCGGKGQGNARNIGARSSTGDYLLFIDSDVILFKDTIHRFKKHINKRHKIVLGNILFPEIPISHNNAITDLGYFFGNINDPKTNFIRFLPCLLLIKKELFIKNKGFDSEFAGYGFEDIELGYRICKNSKNILFDKKAKGLHYNNRTFDSIKKRAKKVAKASLLFFQKHPEYHNPYLLPIQRPFSEDAFKKSRDHILKVLLEKIEQNEIINEIIRKTDKKNYRRLKKRLKQRSIKFFNKISYYEIAYLSSHYNINLKLLPDTLLSRFISLKKINIKHLFKSHFIDNKKEITIDYYCCGVKKDIFIPGFDLFLLINLFLSKLF</sequence>
<dbReference type="InterPro" id="IPR029044">
    <property type="entry name" value="Nucleotide-diphossugar_trans"/>
</dbReference>
<dbReference type="AlphaFoldDB" id="A0A2N5ZLU2"/>
<evidence type="ECO:0000313" key="2">
    <source>
        <dbReference type="EMBL" id="PLX19572.1"/>
    </source>
</evidence>
<name>A0A2N5ZLU2_MUIH1</name>
<dbReference type="CDD" id="cd00761">
    <property type="entry name" value="Glyco_tranf_GTA_type"/>
    <property type="match status" value="1"/>
</dbReference>
<dbReference type="EMBL" id="PKTG01000025">
    <property type="protein sequence ID" value="PLX19572.1"/>
    <property type="molecule type" value="Genomic_DNA"/>
</dbReference>
<dbReference type="PANTHER" id="PTHR22916">
    <property type="entry name" value="GLYCOSYLTRANSFERASE"/>
    <property type="match status" value="1"/>
</dbReference>
<evidence type="ECO:0000259" key="1">
    <source>
        <dbReference type="Pfam" id="PF00535"/>
    </source>
</evidence>
<reference evidence="2 3" key="1">
    <citation type="submission" date="2017-11" db="EMBL/GenBank/DDBJ databases">
        <title>Genome-resolved metagenomics identifies genetic mobility, metabolic interactions, and unexpected diversity in perchlorate-reducing communities.</title>
        <authorList>
            <person name="Barnum T.P."/>
            <person name="Figueroa I.A."/>
            <person name="Carlstrom C.I."/>
            <person name="Lucas L.N."/>
            <person name="Engelbrektson A.L."/>
            <person name="Coates J.D."/>
        </authorList>
    </citation>
    <scope>NUCLEOTIDE SEQUENCE [LARGE SCALE GENOMIC DNA]</scope>
    <source>
        <strain evidence="2">BM706</strain>
    </source>
</reference>
<dbReference type="InterPro" id="IPR001173">
    <property type="entry name" value="Glyco_trans_2-like"/>
</dbReference>
<gene>
    <name evidence="2" type="ORF">C0601_01580</name>
</gene>
<organism evidence="2 3">
    <name type="scientific">Muiribacterium halophilum</name>
    <dbReference type="NCBI Taxonomy" id="2053465"/>
    <lineage>
        <taxon>Bacteria</taxon>
        <taxon>Candidatus Muiribacteriota</taxon>
        <taxon>Candidatus Muiribacteriia</taxon>
        <taxon>Candidatus Muiribacteriales</taxon>
        <taxon>Candidatus Muiribacteriaceae</taxon>
        <taxon>Candidatus Muiribacterium</taxon>
    </lineage>
</organism>